<name>A0A5B0ME78_PUCGR</name>
<dbReference type="Proteomes" id="UP000325313">
    <property type="component" value="Unassembled WGS sequence"/>
</dbReference>
<sequence length="231" mass="25340">MRDGIVERREPVFEGFMTFTLVLWLWTVQSMSVWTSHARAQSLQIFRNCTPRPSRGMKLSRAVVQQGSVKEAIPLHSLERISCLGILSRRPTPGRRKLYVDPRKLRPTSSAHILYKMGFIRDMMTMVMVSIWVGTVVGGTTTGLDVSKKGAAGLSSSKAAGVAQSLAANPGELSGACQQTISAIAADEALSICTNIFDMVQIRMARDSISAPIKVCIRLPSVLFLLQFLLD</sequence>
<evidence type="ECO:0000313" key="2">
    <source>
        <dbReference type="Proteomes" id="UP000325313"/>
    </source>
</evidence>
<protein>
    <submittedName>
        <fullName evidence="1">Uncharacterized protein</fullName>
    </submittedName>
</protein>
<gene>
    <name evidence="1" type="ORF">PGTUg99_010790</name>
</gene>
<comment type="caution">
    <text evidence="1">The sequence shown here is derived from an EMBL/GenBank/DDBJ whole genome shotgun (WGS) entry which is preliminary data.</text>
</comment>
<organism evidence="1 2">
    <name type="scientific">Puccinia graminis f. sp. tritici</name>
    <dbReference type="NCBI Taxonomy" id="56615"/>
    <lineage>
        <taxon>Eukaryota</taxon>
        <taxon>Fungi</taxon>
        <taxon>Dikarya</taxon>
        <taxon>Basidiomycota</taxon>
        <taxon>Pucciniomycotina</taxon>
        <taxon>Pucciniomycetes</taxon>
        <taxon>Pucciniales</taxon>
        <taxon>Pucciniaceae</taxon>
        <taxon>Puccinia</taxon>
    </lineage>
</organism>
<dbReference type="AlphaFoldDB" id="A0A5B0ME78"/>
<reference evidence="1 2" key="1">
    <citation type="submission" date="2019-05" db="EMBL/GenBank/DDBJ databases">
        <title>Emergence of the Ug99 lineage of the wheat stem rust pathogen through somatic hybridization.</title>
        <authorList>
            <person name="Li F."/>
            <person name="Upadhyaya N.M."/>
            <person name="Sperschneider J."/>
            <person name="Matny O."/>
            <person name="Nguyen-Phuc H."/>
            <person name="Mago R."/>
            <person name="Raley C."/>
            <person name="Miller M.E."/>
            <person name="Silverstein K.A.T."/>
            <person name="Henningsen E."/>
            <person name="Hirsch C.D."/>
            <person name="Visser B."/>
            <person name="Pretorius Z.A."/>
            <person name="Steffenson B.J."/>
            <person name="Schwessinger B."/>
            <person name="Dodds P.N."/>
            <person name="Figueroa M."/>
        </authorList>
    </citation>
    <scope>NUCLEOTIDE SEQUENCE [LARGE SCALE GENOMIC DNA]</scope>
    <source>
        <strain evidence="1 2">Ug99</strain>
    </source>
</reference>
<proteinExistence type="predicted"/>
<dbReference type="EMBL" id="VDEP01000472">
    <property type="protein sequence ID" value="KAA1075467.1"/>
    <property type="molecule type" value="Genomic_DNA"/>
</dbReference>
<evidence type="ECO:0000313" key="1">
    <source>
        <dbReference type="EMBL" id="KAA1075467.1"/>
    </source>
</evidence>
<accession>A0A5B0ME78</accession>